<keyword evidence="8" id="KW-1185">Reference proteome</keyword>
<dbReference type="PROSITE" id="PS50977">
    <property type="entry name" value="HTH_TETR_2"/>
    <property type="match status" value="1"/>
</dbReference>
<keyword evidence="3 5" id="KW-0238">DNA-binding</keyword>
<dbReference type="SUPFAM" id="SSF46689">
    <property type="entry name" value="Homeodomain-like"/>
    <property type="match status" value="1"/>
</dbReference>
<name>A0A1I2SM14_9EURY</name>
<dbReference type="STRING" id="553467.SAMN04488063_2339"/>
<dbReference type="PANTHER" id="PTHR30055:SF234">
    <property type="entry name" value="HTH-TYPE TRANSCRIPTIONAL REGULATOR BETI"/>
    <property type="match status" value="1"/>
</dbReference>
<dbReference type="InterPro" id="IPR001647">
    <property type="entry name" value="HTH_TetR"/>
</dbReference>
<evidence type="ECO:0000259" key="6">
    <source>
        <dbReference type="PROSITE" id="PS50977"/>
    </source>
</evidence>
<dbReference type="AlphaFoldDB" id="A0A1I2SM14"/>
<dbReference type="PANTHER" id="PTHR30055">
    <property type="entry name" value="HTH-TYPE TRANSCRIPTIONAL REGULATOR RUTR"/>
    <property type="match status" value="1"/>
</dbReference>
<dbReference type="InterPro" id="IPR050109">
    <property type="entry name" value="HTH-type_TetR-like_transc_reg"/>
</dbReference>
<protein>
    <submittedName>
        <fullName evidence="7">Transcriptional regulator, TetR family</fullName>
    </submittedName>
</protein>
<sequence>MTDDRDTPAPRDVHEEVMEATYRALCDNGFASLTMQDIADEAGKSTSLLHYHYDTKRNLLVSFLAYLLEGFEEKFEETEGESPDERLRTLVDRLLPDDDDDDDEYARFGRALMELRMRAPYEDAYREQLQTNMRTLRDRFAAVIREGVETGTFREVDPERTARLLLDALDGARSAHVTLGDDDAPEEIAAALDEFVLSSILRADAEADDE</sequence>
<dbReference type="Pfam" id="PF13977">
    <property type="entry name" value="TetR_C_6"/>
    <property type="match status" value="1"/>
</dbReference>
<evidence type="ECO:0000256" key="1">
    <source>
        <dbReference type="ARBA" id="ARBA00022491"/>
    </source>
</evidence>
<evidence type="ECO:0000256" key="4">
    <source>
        <dbReference type="ARBA" id="ARBA00023163"/>
    </source>
</evidence>
<keyword evidence="4" id="KW-0804">Transcription</keyword>
<dbReference type="Pfam" id="PF00440">
    <property type="entry name" value="TetR_N"/>
    <property type="match status" value="1"/>
</dbReference>
<dbReference type="InterPro" id="IPR009057">
    <property type="entry name" value="Homeodomain-like_sf"/>
</dbReference>
<accession>A0A1I2SM14</accession>
<dbReference type="SUPFAM" id="SSF48498">
    <property type="entry name" value="Tetracyclin repressor-like, C-terminal domain"/>
    <property type="match status" value="1"/>
</dbReference>
<evidence type="ECO:0000256" key="5">
    <source>
        <dbReference type="PROSITE-ProRule" id="PRU00335"/>
    </source>
</evidence>
<reference evidence="8" key="1">
    <citation type="submission" date="2016-10" db="EMBL/GenBank/DDBJ databases">
        <authorList>
            <person name="Varghese N."/>
            <person name="Submissions S."/>
        </authorList>
    </citation>
    <scope>NUCLEOTIDE SEQUENCE [LARGE SCALE GENOMIC DNA]</scope>
    <source>
        <strain evidence="8">CGMCC 1.7739</strain>
    </source>
</reference>
<evidence type="ECO:0000256" key="2">
    <source>
        <dbReference type="ARBA" id="ARBA00023015"/>
    </source>
</evidence>
<dbReference type="EMBL" id="FOOQ01000002">
    <property type="protein sequence ID" value="SFG53583.1"/>
    <property type="molecule type" value="Genomic_DNA"/>
</dbReference>
<feature type="domain" description="HTH tetR-type" evidence="6">
    <location>
        <begin position="11"/>
        <end position="71"/>
    </location>
</feature>
<feature type="DNA-binding region" description="H-T-H motif" evidence="5">
    <location>
        <begin position="34"/>
        <end position="53"/>
    </location>
</feature>
<dbReference type="InterPro" id="IPR039538">
    <property type="entry name" value="BetI_C"/>
</dbReference>
<evidence type="ECO:0000313" key="7">
    <source>
        <dbReference type="EMBL" id="SFG53583.1"/>
    </source>
</evidence>
<organism evidence="7 8">
    <name type="scientific">Halopelagius inordinatus</name>
    <dbReference type="NCBI Taxonomy" id="553467"/>
    <lineage>
        <taxon>Archaea</taxon>
        <taxon>Methanobacteriati</taxon>
        <taxon>Methanobacteriota</taxon>
        <taxon>Stenosarchaea group</taxon>
        <taxon>Halobacteria</taxon>
        <taxon>Halobacteriales</taxon>
        <taxon>Haloferacaceae</taxon>
    </lineage>
</organism>
<gene>
    <name evidence="7" type="ORF">SAMN04488063_2339</name>
</gene>
<dbReference type="GO" id="GO:0003700">
    <property type="term" value="F:DNA-binding transcription factor activity"/>
    <property type="evidence" value="ECO:0007669"/>
    <property type="project" value="TreeGrafter"/>
</dbReference>
<dbReference type="Gene3D" id="1.10.357.10">
    <property type="entry name" value="Tetracycline Repressor, domain 2"/>
    <property type="match status" value="1"/>
</dbReference>
<proteinExistence type="predicted"/>
<keyword evidence="1" id="KW-0678">Repressor</keyword>
<dbReference type="GO" id="GO:0000976">
    <property type="term" value="F:transcription cis-regulatory region binding"/>
    <property type="evidence" value="ECO:0007669"/>
    <property type="project" value="TreeGrafter"/>
</dbReference>
<keyword evidence="2" id="KW-0805">Transcription regulation</keyword>
<dbReference type="Proteomes" id="UP000198876">
    <property type="component" value="Unassembled WGS sequence"/>
</dbReference>
<evidence type="ECO:0000313" key="8">
    <source>
        <dbReference type="Proteomes" id="UP000198876"/>
    </source>
</evidence>
<dbReference type="InterPro" id="IPR036271">
    <property type="entry name" value="Tet_transcr_reg_TetR-rel_C_sf"/>
</dbReference>
<evidence type="ECO:0000256" key="3">
    <source>
        <dbReference type="ARBA" id="ARBA00023125"/>
    </source>
</evidence>